<proteinExistence type="predicted"/>
<protein>
    <recommendedName>
        <fullName evidence="3">Post-SET domain-containing protein</fullName>
    </recommendedName>
</protein>
<evidence type="ECO:0008006" key="3">
    <source>
        <dbReference type="Google" id="ProtNLM"/>
    </source>
</evidence>
<organism evidence="1 2">
    <name type="scientific">Burkholderia ubonensis</name>
    <dbReference type="NCBI Taxonomy" id="101571"/>
    <lineage>
        <taxon>Bacteria</taxon>
        <taxon>Pseudomonadati</taxon>
        <taxon>Pseudomonadota</taxon>
        <taxon>Betaproteobacteria</taxon>
        <taxon>Burkholderiales</taxon>
        <taxon>Burkholderiaceae</taxon>
        <taxon>Burkholderia</taxon>
        <taxon>Burkholderia cepacia complex</taxon>
    </lineage>
</organism>
<gene>
    <name evidence="1" type="ORF">WJ96_05700</name>
</gene>
<name>A0AAW3MXL8_9BURK</name>
<comment type="caution">
    <text evidence="1">The sequence shown here is derived from an EMBL/GenBank/DDBJ whole genome shotgun (WGS) entry which is preliminary data.</text>
</comment>
<evidence type="ECO:0000313" key="1">
    <source>
        <dbReference type="EMBL" id="KVP98063.1"/>
    </source>
</evidence>
<accession>A0AAW3MXL8</accession>
<evidence type="ECO:0000313" key="2">
    <source>
        <dbReference type="Proteomes" id="UP000056453"/>
    </source>
</evidence>
<keyword evidence="2" id="KW-1185">Reference proteome</keyword>
<sequence length="77" mass="8558">MLRAKTLDSQLLEAYAHRITNDELMRARACVFDCASPACRLNVDFDQLPGTVCTAAYFPVFHDSLVCPMLKMSCATV</sequence>
<reference evidence="1 2" key="1">
    <citation type="submission" date="2015-11" db="EMBL/GenBank/DDBJ databases">
        <title>Expanding the genomic diversity of Burkholderia species for the development of highly accurate diagnostics.</title>
        <authorList>
            <person name="Sahl J."/>
            <person name="Keim P."/>
            <person name="Wagner D."/>
        </authorList>
    </citation>
    <scope>NUCLEOTIDE SEQUENCE [LARGE SCALE GENOMIC DNA]</scope>
    <source>
        <strain evidence="1 2">MSMB1808WGS</strain>
    </source>
</reference>
<dbReference type="EMBL" id="LPBJ01000047">
    <property type="protein sequence ID" value="KVP98063.1"/>
    <property type="molecule type" value="Genomic_DNA"/>
</dbReference>
<dbReference type="Proteomes" id="UP000056453">
    <property type="component" value="Unassembled WGS sequence"/>
</dbReference>
<dbReference type="AlphaFoldDB" id="A0AAW3MXL8"/>